<dbReference type="Pfam" id="PF13630">
    <property type="entry name" value="SdpI"/>
    <property type="match status" value="1"/>
</dbReference>
<feature type="transmembrane region" description="Helical" evidence="1">
    <location>
        <begin position="89"/>
        <end position="110"/>
    </location>
</feature>
<dbReference type="AlphaFoldDB" id="A0A1H9QWL7"/>
<accession>A0A1H9QWL7</accession>
<keyword evidence="3" id="KW-1185">Reference proteome</keyword>
<name>A0A1H9QWL7_9FIRM</name>
<feature type="transmembrane region" description="Helical" evidence="1">
    <location>
        <begin position="6"/>
        <end position="25"/>
    </location>
</feature>
<evidence type="ECO:0000256" key="1">
    <source>
        <dbReference type="SAM" id="Phobius"/>
    </source>
</evidence>
<keyword evidence="1" id="KW-0472">Membrane</keyword>
<proteinExistence type="predicted"/>
<dbReference type="InterPro" id="IPR025962">
    <property type="entry name" value="SdpI/YhfL"/>
</dbReference>
<protein>
    <submittedName>
        <fullName evidence="2">SdpI/YhfL protein family protein</fullName>
    </submittedName>
</protein>
<dbReference type="RefSeq" id="WP_022750141.1">
    <property type="nucleotide sequence ID" value="NZ_FOGW01000007.1"/>
</dbReference>
<dbReference type="EMBL" id="FOGW01000007">
    <property type="protein sequence ID" value="SER64820.1"/>
    <property type="molecule type" value="Genomic_DNA"/>
</dbReference>
<dbReference type="Proteomes" id="UP000182471">
    <property type="component" value="Unassembled WGS sequence"/>
</dbReference>
<reference evidence="3" key="1">
    <citation type="submission" date="2016-10" db="EMBL/GenBank/DDBJ databases">
        <authorList>
            <person name="Varghese N."/>
            <person name="Submissions S."/>
        </authorList>
    </citation>
    <scope>NUCLEOTIDE SEQUENCE [LARGE SCALE GENOMIC DNA]</scope>
    <source>
        <strain evidence="3">S1b</strain>
    </source>
</reference>
<organism evidence="2 3">
    <name type="scientific">Lachnobacterium bovis</name>
    <dbReference type="NCBI Taxonomy" id="140626"/>
    <lineage>
        <taxon>Bacteria</taxon>
        <taxon>Bacillati</taxon>
        <taxon>Bacillota</taxon>
        <taxon>Clostridia</taxon>
        <taxon>Lachnospirales</taxon>
        <taxon>Lachnospiraceae</taxon>
        <taxon>Lachnobacterium</taxon>
    </lineage>
</organism>
<gene>
    <name evidence="2" type="ORF">SAMN02910429_00664</name>
</gene>
<sequence length="126" mass="14374">MKILGYIINMIIPVTLFMIGLFFTFKPATKINNLAGHRTKYSKLSQQTWDYAQRTMAKTYLIVGAIYTIISATVNIILFKQGIKVDELWLTVGVIVLVQCTAPLIEYVIVEKGLKRKFDMNGNIRK</sequence>
<feature type="transmembrane region" description="Helical" evidence="1">
    <location>
        <begin position="60"/>
        <end position="83"/>
    </location>
</feature>
<evidence type="ECO:0000313" key="2">
    <source>
        <dbReference type="EMBL" id="SER64820.1"/>
    </source>
</evidence>
<evidence type="ECO:0000313" key="3">
    <source>
        <dbReference type="Proteomes" id="UP000182471"/>
    </source>
</evidence>
<dbReference type="OrthoDB" id="3173919at2"/>
<keyword evidence="1" id="KW-0812">Transmembrane</keyword>
<keyword evidence="1" id="KW-1133">Transmembrane helix</keyword>